<protein>
    <submittedName>
        <fullName evidence="3">MCE family protein</fullName>
    </submittedName>
</protein>
<accession>A0A846WXP6</accession>
<keyword evidence="1" id="KW-0472">Membrane</keyword>
<evidence type="ECO:0000313" key="4">
    <source>
        <dbReference type="Proteomes" id="UP000563898"/>
    </source>
</evidence>
<evidence type="ECO:0000259" key="2">
    <source>
        <dbReference type="Pfam" id="PF02470"/>
    </source>
</evidence>
<feature type="domain" description="Mce/MlaD" evidence="2">
    <location>
        <begin position="36"/>
        <end position="110"/>
    </location>
</feature>
<dbReference type="Pfam" id="PF02470">
    <property type="entry name" value="MlaD"/>
    <property type="match status" value="1"/>
</dbReference>
<gene>
    <name evidence="3" type="ORF">HGA05_27010</name>
</gene>
<dbReference type="InterPro" id="IPR052336">
    <property type="entry name" value="MlaD_Phospholipid_Transporter"/>
</dbReference>
<proteinExistence type="predicted"/>
<name>A0A846WXP6_9ACTN</name>
<keyword evidence="1" id="KW-0812">Transmembrane</keyword>
<dbReference type="PANTHER" id="PTHR33371">
    <property type="entry name" value="INTERMEMBRANE PHOSPHOLIPID TRANSPORT SYSTEM BINDING PROTEIN MLAD-RELATED"/>
    <property type="match status" value="1"/>
</dbReference>
<evidence type="ECO:0000256" key="1">
    <source>
        <dbReference type="SAM" id="Phobius"/>
    </source>
</evidence>
<dbReference type="RefSeq" id="WP_006370715.1">
    <property type="nucleotide sequence ID" value="NZ_JAAXPC010000030.1"/>
</dbReference>
<dbReference type="GO" id="GO:0005576">
    <property type="term" value="C:extracellular region"/>
    <property type="evidence" value="ECO:0007669"/>
    <property type="project" value="TreeGrafter"/>
</dbReference>
<dbReference type="PANTHER" id="PTHR33371:SF16">
    <property type="entry name" value="MCE-FAMILY PROTEIN MCE3F"/>
    <property type="match status" value="1"/>
</dbReference>
<dbReference type="Proteomes" id="UP000563898">
    <property type="component" value="Unassembled WGS sequence"/>
</dbReference>
<feature type="transmembrane region" description="Helical" evidence="1">
    <location>
        <begin position="7"/>
        <end position="24"/>
    </location>
</feature>
<dbReference type="InterPro" id="IPR003399">
    <property type="entry name" value="Mce/MlaD"/>
</dbReference>
<dbReference type="EMBL" id="JAAXPC010000030">
    <property type="protein sequence ID" value="NKY05211.1"/>
    <property type="molecule type" value="Genomic_DNA"/>
</dbReference>
<evidence type="ECO:0000313" key="3">
    <source>
        <dbReference type="EMBL" id="NKY05211.1"/>
    </source>
</evidence>
<dbReference type="AlphaFoldDB" id="A0A846WXP6"/>
<keyword evidence="1" id="KW-1133">Transmembrane helix</keyword>
<comment type="caution">
    <text evidence="3">The sequence shown here is derived from an EMBL/GenBank/DDBJ whole genome shotgun (WGS) entry which is preliminary data.</text>
</comment>
<reference evidence="3 4" key="1">
    <citation type="submission" date="2020-04" db="EMBL/GenBank/DDBJ databases">
        <title>MicrobeNet Type strains.</title>
        <authorList>
            <person name="Nicholson A.C."/>
        </authorList>
    </citation>
    <scope>NUCLEOTIDE SEQUENCE [LARGE SCALE GENOMIC DNA]</scope>
    <source>
        <strain evidence="3 4">ATCC BAA-14</strain>
    </source>
</reference>
<organism evidence="3 4">
    <name type="scientific">Gordonia polyisoprenivorans</name>
    <dbReference type="NCBI Taxonomy" id="84595"/>
    <lineage>
        <taxon>Bacteria</taxon>
        <taxon>Bacillati</taxon>
        <taxon>Actinomycetota</taxon>
        <taxon>Actinomycetes</taxon>
        <taxon>Mycobacteriales</taxon>
        <taxon>Gordoniaceae</taxon>
        <taxon>Gordonia</taxon>
    </lineage>
</organism>
<sequence>MITKTRVSAIAMLTLVIVSIYYMTTVGLQIADVTDTRTAKMVVADSNGLMVGSRVLLRGVQIGEVTSIDPIADGVEVTWKYGKSYRIPEGSAVRLDDLSALGESYVAVLPTTQDGPYLANGATVPRQNVAQPTTFRELSSRVTDFLKQVNPDEVQRIFTELDVGFPDGADVINDLNRAGTLLAEQITQQRDNLITLLSTLQPLLMRSGNIPADLAQSAPLMKQFGPSFALLLHGIGDAKPIIGNSVGVSLHDAIMNGASPFLAIVQKLLDESSGDLHVIGVNLLPAAQAGAAAMSTVRLSPVLGTLLGATTPNGALTIRVGGGG</sequence>